<dbReference type="Pfam" id="PF01882">
    <property type="entry name" value="DUF58"/>
    <property type="match status" value="1"/>
</dbReference>
<protein>
    <submittedName>
        <fullName evidence="2">DUF58 domain-containing protein</fullName>
    </submittedName>
</protein>
<proteinExistence type="predicted"/>
<gene>
    <name evidence="2" type="ORF">HG421_02205</name>
</gene>
<dbReference type="CDD" id="cd00198">
    <property type="entry name" value="vWFA"/>
    <property type="match status" value="1"/>
</dbReference>
<name>A0A7Z2V8E2_XANCA</name>
<dbReference type="InterPro" id="IPR036465">
    <property type="entry name" value="vWFA_dom_sf"/>
</dbReference>
<dbReference type="PANTHER" id="PTHR33608:SF7">
    <property type="entry name" value="DUF58 DOMAIN-CONTAINING PROTEIN"/>
    <property type="match status" value="1"/>
</dbReference>
<dbReference type="Proteomes" id="UP000503498">
    <property type="component" value="Chromosome"/>
</dbReference>
<evidence type="ECO:0000313" key="3">
    <source>
        <dbReference type="Proteomes" id="UP000503498"/>
    </source>
</evidence>
<dbReference type="PANTHER" id="PTHR33608">
    <property type="entry name" value="BLL2464 PROTEIN"/>
    <property type="match status" value="1"/>
</dbReference>
<organism evidence="2 3">
    <name type="scientific">Xanthomonas campestris pv. badrii</name>
    <dbReference type="NCBI Taxonomy" id="149696"/>
    <lineage>
        <taxon>Bacteria</taxon>
        <taxon>Pseudomonadati</taxon>
        <taxon>Pseudomonadota</taxon>
        <taxon>Gammaproteobacteria</taxon>
        <taxon>Lysobacterales</taxon>
        <taxon>Lysobacteraceae</taxon>
        <taxon>Xanthomonas</taxon>
    </lineage>
</organism>
<reference evidence="2 3" key="2">
    <citation type="submission" date="2020-04" db="EMBL/GenBank/DDBJ databases">
        <authorList>
            <person name="Fomenkov A."/>
            <person name="Anton B.P."/>
            <person name="Roberts R.J."/>
        </authorList>
    </citation>
    <scope>NUCLEOTIDE SEQUENCE [LARGE SCALE GENOMIC DNA]</scope>
    <source>
        <strain evidence="2 3">NEB122</strain>
    </source>
</reference>
<evidence type="ECO:0000313" key="2">
    <source>
        <dbReference type="EMBL" id="QJD66653.1"/>
    </source>
</evidence>
<dbReference type="AlphaFoldDB" id="A0A7Z2V8E2"/>
<dbReference type="RefSeq" id="WP_169704830.1">
    <property type="nucleotide sequence ID" value="NZ_CP051651.1"/>
</dbReference>
<dbReference type="Gene3D" id="3.40.50.410">
    <property type="entry name" value="von Willebrand factor, type A domain"/>
    <property type="match status" value="1"/>
</dbReference>
<dbReference type="InterPro" id="IPR002881">
    <property type="entry name" value="DUF58"/>
</dbReference>
<dbReference type="EMBL" id="CP051651">
    <property type="protein sequence ID" value="QJD66653.1"/>
    <property type="molecule type" value="Genomic_DNA"/>
</dbReference>
<feature type="domain" description="DUF58" evidence="1">
    <location>
        <begin position="53"/>
        <end position="259"/>
    </location>
</feature>
<evidence type="ECO:0000259" key="1">
    <source>
        <dbReference type="Pfam" id="PF01882"/>
    </source>
</evidence>
<reference evidence="2 3" key="1">
    <citation type="submission" date="2020-04" db="EMBL/GenBank/DDBJ databases">
        <title>Genome-Wide Identification of 5-Methylcytosine Sites in Bacterial Genomes By High-Throughput Sequencing of MspJI Restriction Fragments.</title>
        <authorList>
            <person name="Wu V."/>
        </authorList>
    </citation>
    <scope>NUCLEOTIDE SEQUENCE [LARGE SCALE GENOMIC DNA]</scope>
    <source>
        <strain evidence="2 3">NEB122</strain>
    </source>
</reference>
<dbReference type="SUPFAM" id="SSF53300">
    <property type="entry name" value="vWA-like"/>
    <property type="match status" value="1"/>
</dbReference>
<accession>A0A7Z2V8E2</accession>
<sequence length="303" mass="32264">MAQAAVTAQDLFDASFLDAVQALSLRIARAQRGGRLAEQRSSARGQGAEFADFKPYASGDDLRAIDWNVYQRLGRVFVRVFEEQQDLPVYLLVDDSASMVAEQPPRLRAALRSAFALAAIALSQQDSVSILPFADAAQLPPRRLSGRANLMRMASQLGALTGQGGTALVQALRQLAGSRLRRGLVVVVSDFFDPAGIDAVVAALQALPHRVLLVQLVRAHDADPQLHPELQGDVLIDDGEPGHAVPLSVSPELLRAYAQVHARFNAGLAGFVAAGGGGLLRIDAAEDVLPQLLAAFGNGELRL</sequence>